<comment type="caution">
    <text evidence="1">The sequence shown here is derived from an EMBL/GenBank/DDBJ whole genome shotgun (WGS) entry which is preliminary data.</text>
</comment>
<protein>
    <submittedName>
        <fullName evidence="1">Uncharacterized protein</fullName>
    </submittedName>
</protein>
<dbReference type="AlphaFoldDB" id="A0A835U3F8"/>
<gene>
    <name evidence="1" type="ORF">HPP92_028571</name>
</gene>
<sequence length="88" mass="9815">MRESCSDKSAKVVVTAEMLLHVEERCEEADARAKQLEKVASLGDGGSLEARKKLPCNAERYILVDIMSFNVAERPSHLCLELLKGFHL</sequence>
<proteinExistence type="predicted"/>
<reference evidence="1 2" key="1">
    <citation type="journal article" date="2020" name="Nat. Food">
        <title>A phased Vanilla planifolia genome enables genetic improvement of flavour and production.</title>
        <authorList>
            <person name="Hasing T."/>
            <person name="Tang H."/>
            <person name="Brym M."/>
            <person name="Khazi F."/>
            <person name="Huang T."/>
            <person name="Chambers A.H."/>
        </authorList>
    </citation>
    <scope>NUCLEOTIDE SEQUENCE [LARGE SCALE GENOMIC DNA]</scope>
    <source>
        <tissue evidence="1">Leaf</tissue>
    </source>
</reference>
<name>A0A835U3F8_VANPL</name>
<accession>A0A835U3F8</accession>
<organism evidence="1 2">
    <name type="scientific">Vanilla planifolia</name>
    <name type="common">Vanilla</name>
    <dbReference type="NCBI Taxonomy" id="51239"/>
    <lineage>
        <taxon>Eukaryota</taxon>
        <taxon>Viridiplantae</taxon>
        <taxon>Streptophyta</taxon>
        <taxon>Embryophyta</taxon>
        <taxon>Tracheophyta</taxon>
        <taxon>Spermatophyta</taxon>
        <taxon>Magnoliopsida</taxon>
        <taxon>Liliopsida</taxon>
        <taxon>Asparagales</taxon>
        <taxon>Orchidaceae</taxon>
        <taxon>Vanilloideae</taxon>
        <taxon>Vanilleae</taxon>
        <taxon>Vanilla</taxon>
    </lineage>
</organism>
<dbReference type="Proteomes" id="UP000639772">
    <property type="component" value="Unassembled WGS sequence"/>
</dbReference>
<evidence type="ECO:0000313" key="1">
    <source>
        <dbReference type="EMBL" id="KAG0446917.1"/>
    </source>
</evidence>
<evidence type="ECO:0000313" key="2">
    <source>
        <dbReference type="Proteomes" id="UP000639772"/>
    </source>
</evidence>
<dbReference type="EMBL" id="JADCNM010000527">
    <property type="protein sequence ID" value="KAG0446917.1"/>
    <property type="molecule type" value="Genomic_DNA"/>
</dbReference>